<dbReference type="InterPro" id="IPR008863">
    <property type="entry name" value="Toxic_anion-R_TelA"/>
</dbReference>
<evidence type="ECO:0000256" key="1">
    <source>
        <dbReference type="ARBA" id="ARBA00005541"/>
    </source>
</evidence>
<protein>
    <submittedName>
        <fullName evidence="5">Toxic anion resistance protein</fullName>
    </submittedName>
</protein>
<dbReference type="PANTHER" id="PTHR38432:SF1">
    <property type="entry name" value="TELA-LIKE PROTEIN SAOUHSC_01408"/>
    <property type="match status" value="1"/>
</dbReference>
<accession>A0A9D1F783</accession>
<dbReference type="PIRSF" id="PIRSF026508">
    <property type="entry name" value="TelA"/>
    <property type="match status" value="1"/>
</dbReference>
<feature type="region of interest" description="Disordered" evidence="4">
    <location>
        <begin position="1"/>
        <end position="31"/>
    </location>
</feature>
<name>A0A9D1F783_9FIRM</name>
<evidence type="ECO:0000256" key="4">
    <source>
        <dbReference type="SAM" id="MobiDB-lite"/>
    </source>
</evidence>
<organism evidence="5 6">
    <name type="scientific">Candidatus Scybalocola faecigallinarum</name>
    <dbReference type="NCBI Taxonomy" id="2840941"/>
    <lineage>
        <taxon>Bacteria</taxon>
        <taxon>Bacillati</taxon>
        <taxon>Bacillota</taxon>
        <taxon>Clostridia</taxon>
        <taxon>Lachnospirales</taxon>
        <taxon>Lachnospiraceae</taxon>
        <taxon>Lachnospiraceae incertae sedis</taxon>
        <taxon>Candidatus Scybalocola (ex Gilroy et al. 2021)</taxon>
    </lineage>
</organism>
<evidence type="ECO:0000256" key="3">
    <source>
        <dbReference type="SAM" id="Coils"/>
    </source>
</evidence>
<comment type="caution">
    <text evidence="5">The sequence shown here is derived from an EMBL/GenBank/DDBJ whole genome shotgun (WGS) entry which is preliminary data.</text>
</comment>
<dbReference type="AlphaFoldDB" id="A0A9D1F783"/>
<feature type="coiled-coil region" evidence="3">
    <location>
        <begin position="349"/>
        <end position="376"/>
    </location>
</feature>
<dbReference type="Pfam" id="PF05816">
    <property type="entry name" value="TelA"/>
    <property type="match status" value="1"/>
</dbReference>
<proteinExistence type="inferred from homology"/>
<evidence type="ECO:0000256" key="2">
    <source>
        <dbReference type="PIRNR" id="PIRNR026508"/>
    </source>
</evidence>
<keyword evidence="3" id="KW-0175">Coiled coil</keyword>
<dbReference type="PANTHER" id="PTHR38432">
    <property type="entry name" value="TELA-LIKE PROTEIN SAOUHSC_01408"/>
    <property type="match status" value="1"/>
</dbReference>
<sequence>MSDFNEMLKEGPTLTFEPFKEEKQEPAPQAVQETTIAEEAQLSDAEKKMVDQFASQIDLNNSQMVMQYGAGAQKKIADFSESALENVRTKDLGETGKLLAEVVNELKDFDAEEEEKGIFGFFKKVPSKIDSMKARYSKAETNVERICTVLNDHQVQLLKDSAMLDQMYELNKNYYKELTMYIAAGKKKLDQVKKQELPALITKAQQSGSQEDMNAVNDLTALCDRFEKKVHDLELTRMVAMQMAPQIRMIQNNDILMSEKIQSMIVNTVPLWKSQMVLALGVAHSKQAAEAQREVTDMTNALLRKNAETLKMASVETAQALERGVVDIETLTATNELLISTIDEVAKIHEDGRAKRIEAQAQLQKMENDLRNKLLEVSTGRR</sequence>
<reference evidence="5" key="1">
    <citation type="submission" date="2020-10" db="EMBL/GenBank/DDBJ databases">
        <authorList>
            <person name="Gilroy R."/>
        </authorList>
    </citation>
    <scope>NUCLEOTIDE SEQUENCE</scope>
    <source>
        <strain evidence="5">CHK178-757</strain>
    </source>
</reference>
<evidence type="ECO:0000313" key="5">
    <source>
        <dbReference type="EMBL" id="HIS48655.1"/>
    </source>
</evidence>
<dbReference type="Proteomes" id="UP000823927">
    <property type="component" value="Unassembled WGS sequence"/>
</dbReference>
<reference evidence="5" key="2">
    <citation type="journal article" date="2021" name="PeerJ">
        <title>Extensive microbial diversity within the chicken gut microbiome revealed by metagenomics and culture.</title>
        <authorList>
            <person name="Gilroy R."/>
            <person name="Ravi A."/>
            <person name="Getino M."/>
            <person name="Pursley I."/>
            <person name="Horton D.L."/>
            <person name="Alikhan N.F."/>
            <person name="Baker D."/>
            <person name="Gharbi K."/>
            <person name="Hall N."/>
            <person name="Watson M."/>
            <person name="Adriaenssens E.M."/>
            <person name="Foster-Nyarko E."/>
            <person name="Jarju S."/>
            <person name="Secka A."/>
            <person name="Antonio M."/>
            <person name="Oren A."/>
            <person name="Chaudhuri R.R."/>
            <person name="La Ragione R."/>
            <person name="Hildebrand F."/>
            <person name="Pallen M.J."/>
        </authorList>
    </citation>
    <scope>NUCLEOTIDE SEQUENCE</scope>
    <source>
        <strain evidence="5">CHK178-757</strain>
    </source>
</reference>
<gene>
    <name evidence="5" type="ORF">IAB46_14095</name>
</gene>
<dbReference type="EMBL" id="DVIT01000060">
    <property type="protein sequence ID" value="HIS48655.1"/>
    <property type="molecule type" value="Genomic_DNA"/>
</dbReference>
<comment type="similarity">
    <text evidence="1 2">Belongs to the TelA family.</text>
</comment>
<evidence type="ECO:0000313" key="6">
    <source>
        <dbReference type="Proteomes" id="UP000823927"/>
    </source>
</evidence>